<dbReference type="EMBL" id="GBXM01041527">
    <property type="protein sequence ID" value="JAH67050.1"/>
    <property type="molecule type" value="Transcribed_RNA"/>
</dbReference>
<dbReference type="AlphaFoldDB" id="A0A0E9UPA3"/>
<reference evidence="1" key="2">
    <citation type="journal article" date="2015" name="Fish Shellfish Immunol.">
        <title>Early steps in the European eel (Anguilla anguilla)-Vibrio vulnificus interaction in the gills: Role of the RtxA13 toxin.</title>
        <authorList>
            <person name="Callol A."/>
            <person name="Pajuelo D."/>
            <person name="Ebbesson L."/>
            <person name="Teles M."/>
            <person name="MacKenzie S."/>
            <person name="Amaro C."/>
        </authorList>
    </citation>
    <scope>NUCLEOTIDE SEQUENCE</scope>
</reference>
<name>A0A0E9UPA3_ANGAN</name>
<reference evidence="1" key="1">
    <citation type="submission" date="2014-11" db="EMBL/GenBank/DDBJ databases">
        <authorList>
            <person name="Amaro Gonzalez C."/>
        </authorList>
    </citation>
    <scope>NUCLEOTIDE SEQUENCE</scope>
</reference>
<accession>A0A0E9UPA3</accession>
<proteinExistence type="predicted"/>
<organism evidence="1">
    <name type="scientific">Anguilla anguilla</name>
    <name type="common">European freshwater eel</name>
    <name type="synonym">Muraena anguilla</name>
    <dbReference type="NCBI Taxonomy" id="7936"/>
    <lineage>
        <taxon>Eukaryota</taxon>
        <taxon>Metazoa</taxon>
        <taxon>Chordata</taxon>
        <taxon>Craniata</taxon>
        <taxon>Vertebrata</taxon>
        <taxon>Euteleostomi</taxon>
        <taxon>Actinopterygii</taxon>
        <taxon>Neopterygii</taxon>
        <taxon>Teleostei</taxon>
        <taxon>Anguilliformes</taxon>
        <taxon>Anguillidae</taxon>
        <taxon>Anguilla</taxon>
    </lineage>
</organism>
<protein>
    <submittedName>
        <fullName evidence="1">Uncharacterized protein</fullName>
    </submittedName>
</protein>
<evidence type="ECO:0000313" key="1">
    <source>
        <dbReference type="EMBL" id="JAH67050.1"/>
    </source>
</evidence>
<sequence length="70" mass="7636">MCQCCVFTLIANPVRFGCIPTRNGPPRPHISLESHCADSLFVGFIFRSDRIFRLGGGAEGNRSGKHNEGS</sequence>